<feature type="compositionally biased region" description="Basic and acidic residues" evidence="1">
    <location>
        <begin position="222"/>
        <end position="232"/>
    </location>
</feature>
<sequence length="280" mass="30514">AIPSTEALVEAGKKVLSDVKNWKQGKTFRGVMKGEPYNVTTSSKARASGDEAGWHVRRSEHTDGTFDEFWEKLGHNKAINEKDFVHEVKNATFLKQISPTQSIWSLHYHIPPVSDRIFTVLQATHLEGGEHGTPREGWVISAPVDVSGDAEMKAKEDKGVKGRYVSVERLREGTDGGALEWMMATSSTPGGIIPQFITERTMPSQIFKDVPYFTRWLKEVNGKPSTEAKARTEAPAGNGAHPMTEPVASEEPAPEAAAEAIIGTGEPLLPVPTTTEAITA</sequence>
<dbReference type="PANTHER" id="PTHR40370">
    <property type="entry name" value="EXPRESSED PROTEIN"/>
    <property type="match status" value="1"/>
</dbReference>
<keyword evidence="4" id="KW-1185">Reference proteome</keyword>
<dbReference type="OrthoDB" id="6423603at2759"/>
<protein>
    <recommendedName>
        <fullName evidence="2">DUF3074 domain-containing protein</fullName>
    </recommendedName>
</protein>
<gene>
    <name evidence="3" type="ORF">M422DRAFT_31883</name>
</gene>
<dbReference type="SUPFAM" id="SSF55961">
    <property type="entry name" value="Bet v1-like"/>
    <property type="match status" value="1"/>
</dbReference>
<dbReference type="Gene3D" id="3.30.530.20">
    <property type="match status" value="1"/>
</dbReference>
<evidence type="ECO:0000313" key="3">
    <source>
        <dbReference type="EMBL" id="KIJ41299.1"/>
    </source>
</evidence>
<organism evidence="3 4">
    <name type="scientific">Sphaerobolus stellatus (strain SS14)</name>
    <dbReference type="NCBI Taxonomy" id="990650"/>
    <lineage>
        <taxon>Eukaryota</taxon>
        <taxon>Fungi</taxon>
        <taxon>Dikarya</taxon>
        <taxon>Basidiomycota</taxon>
        <taxon>Agaricomycotina</taxon>
        <taxon>Agaricomycetes</taxon>
        <taxon>Phallomycetidae</taxon>
        <taxon>Geastrales</taxon>
        <taxon>Sphaerobolaceae</taxon>
        <taxon>Sphaerobolus</taxon>
    </lineage>
</organism>
<proteinExistence type="predicted"/>
<accession>A0A0C9V2R6</accession>
<dbReference type="EMBL" id="KN837138">
    <property type="protein sequence ID" value="KIJ41299.1"/>
    <property type="molecule type" value="Genomic_DNA"/>
</dbReference>
<feature type="compositionally biased region" description="Low complexity" evidence="1">
    <location>
        <begin position="245"/>
        <end position="256"/>
    </location>
</feature>
<dbReference type="InterPro" id="IPR023393">
    <property type="entry name" value="START-like_dom_sf"/>
</dbReference>
<dbReference type="PANTHER" id="PTHR40370:SF1">
    <property type="entry name" value="DUF3074 DOMAIN-CONTAINING PROTEIN"/>
    <property type="match status" value="1"/>
</dbReference>
<feature type="non-terminal residue" evidence="3">
    <location>
        <position position="280"/>
    </location>
</feature>
<name>A0A0C9V2R6_SPHS4</name>
<feature type="domain" description="DUF3074" evidence="2">
    <location>
        <begin position="54"/>
        <end position="217"/>
    </location>
</feature>
<evidence type="ECO:0000256" key="1">
    <source>
        <dbReference type="SAM" id="MobiDB-lite"/>
    </source>
</evidence>
<dbReference type="Proteomes" id="UP000054279">
    <property type="component" value="Unassembled WGS sequence"/>
</dbReference>
<dbReference type="InterPro" id="IPR024500">
    <property type="entry name" value="DUF3074"/>
</dbReference>
<feature type="region of interest" description="Disordered" evidence="1">
    <location>
        <begin position="222"/>
        <end position="256"/>
    </location>
</feature>
<dbReference type="Pfam" id="PF11274">
    <property type="entry name" value="DUF3074"/>
    <property type="match status" value="1"/>
</dbReference>
<evidence type="ECO:0000313" key="4">
    <source>
        <dbReference type="Proteomes" id="UP000054279"/>
    </source>
</evidence>
<dbReference type="AlphaFoldDB" id="A0A0C9V2R6"/>
<dbReference type="HOGENOM" id="CLU_078586_0_1_1"/>
<evidence type="ECO:0000259" key="2">
    <source>
        <dbReference type="Pfam" id="PF11274"/>
    </source>
</evidence>
<feature type="non-terminal residue" evidence="3">
    <location>
        <position position="1"/>
    </location>
</feature>
<reference evidence="3 4" key="1">
    <citation type="submission" date="2014-06" db="EMBL/GenBank/DDBJ databases">
        <title>Evolutionary Origins and Diversification of the Mycorrhizal Mutualists.</title>
        <authorList>
            <consortium name="DOE Joint Genome Institute"/>
            <consortium name="Mycorrhizal Genomics Consortium"/>
            <person name="Kohler A."/>
            <person name="Kuo A."/>
            <person name="Nagy L.G."/>
            <person name="Floudas D."/>
            <person name="Copeland A."/>
            <person name="Barry K.W."/>
            <person name="Cichocki N."/>
            <person name="Veneault-Fourrey C."/>
            <person name="LaButti K."/>
            <person name="Lindquist E.A."/>
            <person name="Lipzen A."/>
            <person name="Lundell T."/>
            <person name="Morin E."/>
            <person name="Murat C."/>
            <person name="Riley R."/>
            <person name="Ohm R."/>
            <person name="Sun H."/>
            <person name="Tunlid A."/>
            <person name="Henrissat B."/>
            <person name="Grigoriev I.V."/>
            <person name="Hibbett D.S."/>
            <person name="Martin F."/>
        </authorList>
    </citation>
    <scope>NUCLEOTIDE SEQUENCE [LARGE SCALE GENOMIC DNA]</scope>
    <source>
        <strain evidence="3 4">SS14</strain>
    </source>
</reference>